<dbReference type="Gene3D" id="1.10.340.70">
    <property type="match status" value="1"/>
</dbReference>
<name>A0A8X6PQW5_NEPPI</name>
<dbReference type="Pfam" id="PF02902">
    <property type="entry name" value="Peptidase_C48"/>
    <property type="match status" value="1"/>
</dbReference>
<evidence type="ECO:0000256" key="1">
    <source>
        <dbReference type="ARBA" id="ARBA00005234"/>
    </source>
</evidence>
<dbReference type="AlphaFoldDB" id="A0A8X6PQW5"/>
<evidence type="ECO:0000313" key="6">
    <source>
        <dbReference type="EMBL" id="GFT76529.1"/>
    </source>
</evidence>
<organism evidence="6 7">
    <name type="scientific">Nephila pilipes</name>
    <name type="common">Giant wood spider</name>
    <name type="synonym">Nephila maculata</name>
    <dbReference type="NCBI Taxonomy" id="299642"/>
    <lineage>
        <taxon>Eukaryota</taxon>
        <taxon>Metazoa</taxon>
        <taxon>Ecdysozoa</taxon>
        <taxon>Arthropoda</taxon>
        <taxon>Chelicerata</taxon>
        <taxon>Arachnida</taxon>
        <taxon>Araneae</taxon>
        <taxon>Araneomorphae</taxon>
        <taxon>Entelegynae</taxon>
        <taxon>Araneoidea</taxon>
        <taxon>Nephilidae</taxon>
        <taxon>Nephila</taxon>
    </lineage>
</organism>
<evidence type="ECO:0000256" key="2">
    <source>
        <dbReference type="ARBA" id="ARBA00022670"/>
    </source>
</evidence>
<dbReference type="InterPro" id="IPR041588">
    <property type="entry name" value="Integrase_H2C2"/>
</dbReference>
<gene>
    <name evidence="6" type="ORF">NPIL_534741</name>
</gene>
<keyword evidence="2" id="KW-0645">Protease</keyword>
<feature type="domain" description="Integrase zinc-binding" evidence="5">
    <location>
        <begin position="13"/>
        <end position="52"/>
    </location>
</feature>
<dbReference type="Gene3D" id="1.10.418.20">
    <property type="match status" value="1"/>
</dbReference>
<evidence type="ECO:0000259" key="5">
    <source>
        <dbReference type="Pfam" id="PF17921"/>
    </source>
</evidence>
<keyword evidence="7" id="KW-1185">Reference proteome</keyword>
<dbReference type="Pfam" id="PF17921">
    <property type="entry name" value="Integrase_H2C2"/>
    <property type="match status" value="1"/>
</dbReference>
<evidence type="ECO:0000259" key="4">
    <source>
        <dbReference type="Pfam" id="PF02902"/>
    </source>
</evidence>
<reference evidence="6" key="1">
    <citation type="submission" date="2020-08" db="EMBL/GenBank/DDBJ databases">
        <title>Multicomponent nature underlies the extraordinary mechanical properties of spider dragline silk.</title>
        <authorList>
            <person name="Kono N."/>
            <person name="Nakamura H."/>
            <person name="Mori M."/>
            <person name="Yoshida Y."/>
            <person name="Ohtoshi R."/>
            <person name="Malay A.D."/>
            <person name="Moran D.A.P."/>
            <person name="Tomita M."/>
            <person name="Numata K."/>
            <person name="Arakawa K."/>
        </authorList>
    </citation>
    <scope>NUCLEOTIDE SEQUENCE</scope>
</reference>
<proteinExistence type="inferred from homology"/>
<dbReference type="Proteomes" id="UP000887013">
    <property type="component" value="Unassembled WGS sequence"/>
</dbReference>
<dbReference type="EMBL" id="BMAW01117713">
    <property type="protein sequence ID" value="GFT76529.1"/>
    <property type="molecule type" value="Genomic_DNA"/>
</dbReference>
<comment type="caution">
    <text evidence="6">The sequence shown here is derived from an EMBL/GenBank/DDBJ whole genome shotgun (WGS) entry which is preliminary data.</text>
</comment>
<evidence type="ECO:0000313" key="7">
    <source>
        <dbReference type="Proteomes" id="UP000887013"/>
    </source>
</evidence>
<dbReference type="OrthoDB" id="422540at2759"/>
<keyword evidence="3" id="KW-0378">Hydrolase</keyword>
<evidence type="ECO:0000256" key="3">
    <source>
        <dbReference type="ARBA" id="ARBA00022801"/>
    </source>
</evidence>
<feature type="domain" description="Ubiquitin-like protease family profile" evidence="4">
    <location>
        <begin position="174"/>
        <end position="236"/>
    </location>
</feature>
<dbReference type="InterPro" id="IPR003653">
    <property type="entry name" value="Peptidase_C48_C"/>
</dbReference>
<accession>A0A8X6PQW5</accession>
<dbReference type="GO" id="GO:0006508">
    <property type="term" value="P:proteolysis"/>
    <property type="evidence" value="ECO:0007669"/>
    <property type="project" value="UniProtKB-KW"/>
</dbReference>
<dbReference type="GO" id="GO:0008234">
    <property type="term" value="F:cysteine-type peptidase activity"/>
    <property type="evidence" value="ECO:0007669"/>
    <property type="project" value="InterPro"/>
</dbReference>
<evidence type="ECO:0008006" key="8">
    <source>
        <dbReference type="Google" id="ProtNLM"/>
    </source>
</evidence>
<dbReference type="SUPFAM" id="SSF54001">
    <property type="entry name" value="Cysteine proteinases"/>
    <property type="match status" value="1"/>
</dbReference>
<protein>
    <recommendedName>
        <fullName evidence="8">Ubiquitin-like protease family profile domain-containing protein</fullName>
    </recommendedName>
</protein>
<dbReference type="InterPro" id="IPR038765">
    <property type="entry name" value="Papain-like_cys_pep_sf"/>
</dbReference>
<comment type="similarity">
    <text evidence="1">Belongs to the peptidase C48 family.</text>
</comment>
<sequence length="243" mass="28508">MSVEKKVRPYVLKKLRFEVFCSLHNLSHPGIRATKCLIQDRFIWTSMLKDITCTMLHSMPTIESPEAYSSYQGPFDVLSRTDDHFIIKRNDRTTTVSIDWLKPAFRLNDTNSTREPFPEHKRDSPVVYAPRLDSGVPMTLSGRKFKFKPKFLRLLINFRCLQIMHGQQYECDLDFKKMEIHVLPSPQQHNAYDCGVYLLKNVEMFFKNTSLFNVPVPDVHNWFNAEDVIAARKEIYATICRLR</sequence>